<evidence type="ECO:0000313" key="2">
    <source>
        <dbReference type="EMBL" id="MUG64721.1"/>
    </source>
</evidence>
<reference evidence="2 3" key="1">
    <citation type="submission" date="2019-11" db="EMBL/GenBank/DDBJ databases">
        <title>Draft genome sequences of five Paenibacillus species of dairy origin.</title>
        <authorList>
            <person name="Olajide A.M."/>
            <person name="Chen S."/>
            <person name="Lapointe G."/>
        </authorList>
    </citation>
    <scope>NUCLEOTIDE SEQUENCE [LARGE SCALE GENOMIC DNA]</scope>
    <source>
        <strain evidence="2 3">3CS1</strain>
    </source>
</reference>
<feature type="transmembrane region" description="Helical" evidence="1">
    <location>
        <begin position="248"/>
        <end position="266"/>
    </location>
</feature>
<keyword evidence="1" id="KW-1133">Transmembrane helix</keyword>
<evidence type="ECO:0000256" key="1">
    <source>
        <dbReference type="SAM" id="Phobius"/>
    </source>
</evidence>
<proteinExistence type="predicted"/>
<evidence type="ECO:0008006" key="4">
    <source>
        <dbReference type="Google" id="ProtNLM"/>
    </source>
</evidence>
<feature type="transmembrane region" description="Helical" evidence="1">
    <location>
        <begin position="107"/>
        <end position="125"/>
    </location>
</feature>
<feature type="transmembrane region" description="Helical" evidence="1">
    <location>
        <begin position="69"/>
        <end position="95"/>
    </location>
</feature>
<feature type="transmembrane region" description="Helical" evidence="1">
    <location>
        <begin position="163"/>
        <end position="191"/>
    </location>
</feature>
<sequence length="272" mass="29794">MVGKPSVKSRSGWVQDDRRATKRGGILVLFTTLLSSLVVLALIDSTSFGTLLIPIWLLMTSRRVRVDRFFIYLFTVVGFYFLAGLIIMFSADAFLNRYGSLLESNQFLFVQLTLGIVLLVISQLMDTKKARALAAERAARGEGRILKWRNRVMGDSVSSQGSITMLIGLALTAVVLELGTMLPYLAAIGLIASEGPSWPMSGILLFGYCIVMVVPALALLIGRLVVYRALKQPLTKLDKWLSKNAQSTTAWVIGIVGFLLAANAIYDLGWVG</sequence>
<keyword evidence="3" id="KW-1185">Reference proteome</keyword>
<dbReference type="Pfam" id="PF11139">
    <property type="entry name" value="SfLAP"/>
    <property type="match status" value="1"/>
</dbReference>
<keyword evidence="1" id="KW-0812">Transmembrane</keyword>
<organism evidence="2 3">
    <name type="scientific">Paenibacillus campinasensis</name>
    <dbReference type="NCBI Taxonomy" id="66347"/>
    <lineage>
        <taxon>Bacteria</taxon>
        <taxon>Bacillati</taxon>
        <taxon>Bacillota</taxon>
        <taxon>Bacilli</taxon>
        <taxon>Bacillales</taxon>
        <taxon>Paenibacillaceae</taxon>
        <taxon>Paenibacillus</taxon>
    </lineage>
</organism>
<accession>A0ABW9SWK1</accession>
<evidence type="ECO:0000313" key="3">
    <source>
        <dbReference type="Proteomes" id="UP000435177"/>
    </source>
</evidence>
<protein>
    <recommendedName>
        <fullName evidence="4">GAP family protein</fullName>
    </recommendedName>
</protein>
<keyword evidence="1" id="KW-0472">Membrane</keyword>
<comment type="caution">
    <text evidence="2">The sequence shown here is derived from an EMBL/GenBank/DDBJ whole genome shotgun (WGS) entry which is preliminary data.</text>
</comment>
<gene>
    <name evidence="2" type="ORF">GNP94_01735</name>
</gene>
<dbReference type="InterPro" id="IPR021315">
    <property type="entry name" value="Gap/Sap"/>
</dbReference>
<feature type="transmembrane region" description="Helical" evidence="1">
    <location>
        <begin position="203"/>
        <end position="227"/>
    </location>
</feature>
<name>A0ABW9SWK1_9BACL</name>
<dbReference type="EMBL" id="WOAA01000001">
    <property type="protein sequence ID" value="MUG64721.1"/>
    <property type="molecule type" value="Genomic_DNA"/>
</dbReference>
<feature type="transmembrane region" description="Helical" evidence="1">
    <location>
        <begin position="26"/>
        <end position="57"/>
    </location>
</feature>
<dbReference type="Proteomes" id="UP000435177">
    <property type="component" value="Unassembled WGS sequence"/>
</dbReference>